<accession>A0AAD9Y3F8</accession>
<name>A0AAD9Y3F8_COLKA</name>
<dbReference type="AlphaFoldDB" id="A0AAD9Y3F8"/>
<reference evidence="1" key="1">
    <citation type="submission" date="2023-02" db="EMBL/GenBank/DDBJ databases">
        <title>Colletotrichum kahawae CIFC_Que2 genome sequencing and assembly.</title>
        <authorList>
            <person name="Baroncelli R."/>
        </authorList>
    </citation>
    <scope>NUCLEOTIDE SEQUENCE</scope>
    <source>
        <strain evidence="1">CIFC_Que2</strain>
    </source>
</reference>
<dbReference type="Proteomes" id="UP001281614">
    <property type="component" value="Unassembled WGS sequence"/>
</dbReference>
<gene>
    <name evidence="1" type="ORF">CKAH01_08057</name>
</gene>
<dbReference type="EMBL" id="VYYT01000467">
    <property type="protein sequence ID" value="KAK2734384.1"/>
    <property type="molecule type" value="Genomic_DNA"/>
</dbReference>
<protein>
    <submittedName>
        <fullName evidence="1">Uncharacterized protein</fullName>
    </submittedName>
</protein>
<keyword evidence="2" id="KW-1185">Reference proteome</keyword>
<comment type="caution">
    <text evidence="1">The sequence shown here is derived from an EMBL/GenBank/DDBJ whole genome shotgun (WGS) entry which is preliminary data.</text>
</comment>
<evidence type="ECO:0000313" key="2">
    <source>
        <dbReference type="Proteomes" id="UP001281614"/>
    </source>
</evidence>
<evidence type="ECO:0000313" key="1">
    <source>
        <dbReference type="EMBL" id="KAK2734384.1"/>
    </source>
</evidence>
<proteinExistence type="predicted"/>
<organism evidence="1 2">
    <name type="scientific">Colletotrichum kahawae</name>
    <name type="common">Coffee berry disease fungus</name>
    <dbReference type="NCBI Taxonomy" id="34407"/>
    <lineage>
        <taxon>Eukaryota</taxon>
        <taxon>Fungi</taxon>
        <taxon>Dikarya</taxon>
        <taxon>Ascomycota</taxon>
        <taxon>Pezizomycotina</taxon>
        <taxon>Sordariomycetes</taxon>
        <taxon>Hypocreomycetidae</taxon>
        <taxon>Glomerellales</taxon>
        <taxon>Glomerellaceae</taxon>
        <taxon>Colletotrichum</taxon>
        <taxon>Colletotrichum gloeosporioides species complex</taxon>
    </lineage>
</organism>
<sequence>MLGIMRQEIGGVLLLAPVQFFCSRLGPPLDALADLACMTEYAETRPTMPTSPATPPPAAVVVAARSQNAVQAAVTVPVLCAS</sequence>